<dbReference type="OrthoDB" id="2990788at2"/>
<dbReference type="RefSeq" id="WP_003078477.1">
    <property type="nucleotide sequence ID" value="NZ_AEUW02000001.1"/>
</dbReference>
<dbReference type="STRING" id="764298.STRMA_0193"/>
<dbReference type="NCBIfam" id="NF002631">
    <property type="entry name" value="PRK02302.1"/>
    <property type="match status" value="1"/>
</dbReference>
<gene>
    <name evidence="3" type="ORF">STRMA_0193</name>
</gene>
<comment type="similarity">
    <text evidence="2">Belongs to the UPF0298 family.</text>
</comment>
<dbReference type="GO" id="GO:0005737">
    <property type="term" value="C:cytoplasm"/>
    <property type="evidence" value="ECO:0007669"/>
    <property type="project" value="UniProtKB-SubCell"/>
</dbReference>
<evidence type="ECO:0000313" key="4">
    <source>
        <dbReference type="Proteomes" id="UP000003573"/>
    </source>
</evidence>
<dbReference type="Pfam" id="PF09902">
    <property type="entry name" value="DUF2129"/>
    <property type="match status" value="1"/>
</dbReference>
<keyword evidence="1 2" id="KW-0963">Cytoplasm</keyword>
<organism evidence="3 4">
    <name type="scientific">Streptococcus macacae NCTC 11558</name>
    <dbReference type="NCBI Taxonomy" id="764298"/>
    <lineage>
        <taxon>Bacteria</taxon>
        <taxon>Bacillati</taxon>
        <taxon>Bacillota</taxon>
        <taxon>Bacilli</taxon>
        <taxon>Lactobacillales</taxon>
        <taxon>Streptococcaceae</taxon>
        <taxon>Streptococcus</taxon>
    </lineage>
</organism>
<evidence type="ECO:0000256" key="2">
    <source>
        <dbReference type="HAMAP-Rule" id="MF_01126"/>
    </source>
</evidence>
<name>G5JYD2_9STRE</name>
<comment type="caution">
    <text evidence="3">The sequence shown here is derived from an EMBL/GenBank/DDBJ whole genome shotgun (WGS) entry which is preliminary data.</text>
</comment>
<dbReference type="AlphaFoldDB" id="G5JYD2"/>
<sequence>MKTQKRLGLAVYLYYNRDARKLNKYGEILYHSRRMRYLIIYLNQEQSEEVINEIKHLKFVKEVLPSYLDDIDQNFVGNLTR</sequence>
<evidence type="ECO:0000313" key="3">
    <source>
        <dbReference type="EMBL" id="EHJ51528.1"/>
    </source>
</evidence>
<dbReference type="EMBL" id="AEUW02000001">
    <property type="protein sequence ID" value="EHJ51528.1"/>
    <property type="molecule type" value="Genomic_DNA"/>
</dbReference>
<comment type="subcellular location">
    <subcellularLocation>
        <location evidence="2">Cytoplasm</location>
    </subcellularLocation>
</comment>
<protein>
    <recommendedName>
        <fullName evidence="2">UPF0298 protein STRMA_0193</fullName>
    </recommendedName>
</protein>
<dbReference type="Proteomes" id="UP000003573">
    <property type="component" value="Unassembled WGS sequence"/>
</dbReference>
<dbReference type="eggNOG" id="COG4471">
    <property type="taxonomic scope" value="Bacteria"/>
</dbReference>
<dbReference type="PIRSF" id="PIRSF031653">
    <property type="entry name" value="UCP031653"/>
    <property type="match status" value="1"/>
</dbReference>
<keyword evidence="4" id="KW-1185">Reference proteome</keyword>
<accession>G5JYD2</accession>
<dbReference type="HAMAP" id="MF_01126">
    <property type="entry name" value="UPF0298"/>
    <property type="match status" value="1"/>
</dbReference>
<dbReference type="InterPro" id="IPR016979">
    <property type="entry name" value="DUF2129"/>
</dbReference>
<proteinExistence type="inferred from homology"/>
<reference evidence="3 4" key="1">
    <citation type="journal article" date="2014" name="Int. J. Syst. Evol. Microbiol.">
        <title>Phylogenomics and the dynamic genome evolution of the genus Streptococcus.</title>
        <authorList>
            <consortium name="The Broad Institute Genome Sequencing Platform"/>
            <person name="Richards V.P."/>
            <person name="Palmer S.R."/>
            <person name="Pavinski Bitar P.D."/>
            <person name="Qin X."/>
            <person name="Weinstock G.M."/>
            <person name="Highlander S.K."/>
            <person name="Town C.D."/>
            <person name="Burne R.A."/>
            <person name="Stanhope M.J."/>
        </authorList>
    </citation>
    <scope>NUCLEOTIDE SEQUENCE [LARGE SCALE GENOMIC DNA]</scope>
    <source>
        <strain evidence="3 4">NCTC 11558</strain>
    </source>
</reference>
<evidence type="ECO:0000256" key="1">
    <source>
        <dbReference type="ARBA" id="ARBA00022490"/>
    </source>
</evidence>